<dbReference type="Gene3D" id="3.30.230.10">
    <property type="match status" value="1"/>
</dbReference>
<dbReference type="InterPro" id="IPR041699">
    <property type="entry name" value="AAA_32"/>
</dbReference>
<dbReference type="EMBL" id="MLJW01000727">
    <property type="protein sequence ID" value="OIQ83183.1"/>
    <property type="molecule type" value="Genomic_DNA"/>
</dbReference>
<organism evidence="3">
    <name type="scientific">mine drainage metagenome</name>
    <dbReference type="NCBI Taxonomy" id="410659"/>
    <lineage>
        <taxon>unclassified sequences</taxon>
        <taxon>metagenomes</taxon>
        <taxon>ecological metagenomes</taxon>
    </lineage>
</organism>
<dbReference type="GO" id="GO:0006508">
    <property type="term" value="P:proteolysis"/>
    <property type="evidence" value="ECO:0007669"/>
    <property type="project" value="UniProtKB-KW"/>
</dbReference>
<dbReference type="GO" id="GO:0004252">
    <property type="term" value="F:serine-type endopeptidase activity"/>
    <property type="evidence" value="ECO:0007669"/>
    <property type="project" value="UniProtKB-EC"/>
</dbReference>
<dbReference type="AlphaFoldDB" id="A0A1J5QTG7"/>
<keyword evidence="1 3" id="KW-0645">Protease</keyword>
<keyword evidence="3" id="KW-0378">Hydrolase</keyword>
<dbReference type="Gene3D" id="3.40.50.300">
    <property type="entry name" value="P-loop containing nucleotide triphosphate hydrolases"/>
    <property type="match status" value="2"/>
</dbReference>
<dbReference type="EC" id="3.4.21.53" evidence="3"/>
<feature type="domain" description="Lon proteolytic" evidence="2">
    <location>
        <begin position="564"/>
        <end position="759"/>
    </location>
</feature>
<accession>A0A1J5QTG7</accession>
<sequence length="804" mass="88335">MNRELTPSELTLEIDPAELGFAETSDLLGVVPGWIGQPRAEKAAQFGLAIDQAGYNLFVLGAAGSGRSTLMQRAMEQVAAGRPVAPDLVFLYNFELPERPVALHLQPGQGAALRSALEEFSRHIVRDIPQKLDEEGVRRDGERVKKALQAGQDQAYVELTAFAASRHFSLRREDGRLVFILVDGNGQVMQEDAVMSLSADERMALEAAEQELRGEIARYLEIVRPIEREIDKQLAQLKRAAAEPVVAREIDGIRGALAGKVVDQAKFETYLKQLTRDVLDSIAVFSGGRLEEADSPEIENLLARYRVNLLVDHGSARGAPALCDDDPVFRSLFGGIEYQAENGVLVTDFMRIRAGTLVRAHGGFLLLHLRDVIRDEPAWQKLQRFLRNGRLQIEEPSAAFGQLATTTLEPEPLALQVKLVLIASREDYYELQEADPDFFRYFRVKVDFVESFLTSCDTRREVAALLAQRCAALGLPHCTAAAVGRMLLEMHRKIDDRRRMSAQFGHLETLLVEASAYSRLRGAALVDLQDVETALAERTARHDYPEQAMLDAITDGELMIRIHGSEVGQINGLTQADLGDYQFGSPVRISAQVYAGEDGVMNIDREVELTGPTHDKGVLILQGWLSAAFAHLAPLCLSASLVFEQEYHGVEGDSASCAELFALLSALSGLPLPQGVALTGALNQHGEVLPIGGVNEKIEGYFRTCRNLGLDGTQGVIIPSRNRSHLLLDREVVDAVARGEFSISTIDNVLQGLELLTGLAAGEADAAGEYRADTVMGHVQHTLETFRKACDSGHLREHEHEHQK</sequence>
<dbReference type="SUPFAM" id="SSF54211">
    <property type="entry name" value="Ribosomal protein S5 domain 2-like"/>
    <property type="match status" value="1"/>
</dbReference>
<dbReference type="PRINTS" id="PR00830">
    <property type="entry name" value="ENDOLAPTASE"/>
</dbReference>
<evidence type="ECO:0000256" key="1">
    <source>
        <dbReference type="ARBA" id="ARBA00022670"/>
    </source>
</evidence>
<dbReference type="PANTHER" id="PTHR10046">
    <property type="entry name" value="ATP DEPENDENT LON PROTEASE FAMILY MEMBER"/>
    <property type="match status" value="1"/>
</dbReference>
<dbReference type="Pfam" id="PF13654">
    <property type="entry name" value="AAA_32"/>
    <property type="match status" value="1"/>
</dbReference>
<dbReference type="InterPro" id="IPR020568">
    <property type="entry name" value="Ribosomal_Su5_D2-typ_SF"/>
</dbReference>
<evidence type="ECO:0000313" key="3">
    <source>
        <dbReference type="EMBL" id="OIQ83183.1"/>
    </source>
</evidence>
<dbReference type="GO" id="GO:0005524">
    <property type="term" value="F:ATP binding"/>
    <property type="evidence" value="ECO:0007669"/>
    <property type="project" value="InterPro"/>
</dbReference>
<reference evidence="3" key="1">
    <citation type="submission" date="2016-10" db="EMBL/GenBank/DDBJ databases">
        <title>Sequence of Gallionella enrichment culture.</title>
        <authorList>
            <person name="Poehlein A."/>
            <person name="Muehling M."/>
            <person name="Daniel R."/>
        </authorList>
    </citation>
    <scope>NUCLEOTIDE SEQUENCE</scope>
</reference>
<dbReference type="InterPro" id="IPR014721">
    <property type="entry name" value="Ribsml_uS5_D2-typ_fold_subgr"/>
</dbReference>
<comment type="caution">
    <text evidence="3">The sequence shown here is derived from an EMBL/GenBank/DDBJ whole genome shotgun (WGS) entry which is preliminary data.</text>
</comment>
<dbReference type="InterPro" id="IPR027065">
    <property type="entry name" value="Lon_Prtase"/>
</dbReference>
<dbReference type="PROSITE" id="PS51786">
    <property type="entry name" value="LON_PROTEOLYTIC"/>
    <property type="match status" value="1"/>
</dbReference>
<dbReference type="InterPro" id="IPR046844">
    <property type="entry name" value="Lon-like_helical"/>
</dbReference>
<dbReference type="Pfam" id="PF05362">
    <property type="entry name" value="Lon_C"/>
    <property type="match status" value="1"/>
</dbReference>
<proteinExistence type="predicted"/>
<gene>
    <name evidence="3" type="primary">lon_20</name>
    <name evidence="3" type="ORF">GALL_350300</name>
</gene>
<dbReference type="Pfam" id="PF20437">
    <property type="entry name" value="LonC_helical"/>
    <property type="match status" value="1"/>
</dbReference>
<dbReference type="Gene3D" id="1.10.8.60">
    <property type="match status" value="1"/>
</dbReference>
<dbReference type="InterPro" id="IPR027417">
    <property type="entry name" value="P-loop_NTPase"/>
</dbReference>
<protein>
    <submittedName>
        <fullName evidence="3">Lon protease</fullName>
        <ecNumber evidence="3">3.4.21.53</ecNumber>
    </submittedName>
</protein>
<evidence type="ECO:0000259" key="2">
    <source>
        <dbReference type="PROSITE" id="PS51786"/>
    </source>
</evidence>
<dbReference type="GO" id="GO:0030163">
    <property type="term" value="P:protein catabolic process"/>
    <property type="evidence" value="ECO:0007669"/>
    <property type="project" value="InterPro"/>
</dbReference>
<dbReference type="GO" id="GO:0004176">
    <property type="term" value="F:ATP-dependent peptidase activity"/>
    <property type="evidence" value="ECO:0007669"/>
    <property type="project" value="InterPro"/>
</dbReference>
<dbReference type="InterPro" id="IPR046843">
    <property type="entry name" value="LonB_AAA-LID"/>
</dbReference>
<dbReference type="InterPro" id="IPR008269">
    <property type="entry name" value="Lon_proteolytic"/>
</dbReference>
<dbReference type="Pfam" id="PF20436">
    <property type="entry name" value="LonB_AAA-LID"/>
    <property type="match status" value="1"/>
</dbReference>
<name>A0A1J5QTG7_9ZZZZ</name>